<dbReference type="InterPro" id="IPR036188">
    <property type="entry name" value="FAD/NAD-bd_sf"/>
</dbReference>
<evidence type="ECO:0000313" key="2">
    <source>
        <dbReference type="Proteomes" id="UP000285768"/>
    </source>
</evidence>
<dbReference type="PANTHER" id="PTHR42877:SF4">
    <property type="entry name" value="FAD_NAD(P)-BINDING DOMAIN-CONTAINING PROTEIN-RELATED"/>
    <property type="match status" value="1"/>
</dbReference>
<reference evidence="1 2" key="1">
    <citation type="submission" date="2019-01" db="EMBL/GenBank/DDBJ databases">
        <title>Leucobacter muris sp. nov. isolated from the nose of a laboratory mouse.</title>
        <authorList>
            <person name="Benga L."/>
            <person name="Sproeer C."/>
            <person name="Schumann P."/>
            <person name="Verbarg S."/>
            <person name="Bunk B."/>
            <person name="Engelhardt E."/>
            <person name="Benten P.M."/>
            <person name="Sager M."/>
        </authorList>
    </citation>
    <scope>NUCLEOTIDE SEQUENCE [LARGE SCALE GENOMIC DNA]</scope>
    <source>
        <strain evidence="1 2">DSM 101948</strain>
    </source>
</reference>
<organism evidence="1 2">
    <name type="scientific">Leucobacter muris</name>
    <dbReference type="NCBI Taxonomy" id="1935379"/>
    <lineage>
        <taxon>Bacteria</taxon>
        <taxon>Bacillati</taxon>
        <taxon>Actinomycetota</taxon>
        <taxon>Actinomycetes</taxon>
        <taxon>Micrococcales</taxon>
        <taxon>Microbacteriaceae</taxon>
        <taxon>Leucobacter</taxon>
    </lineage>
</organism>
<dbReference type="PANTHER" id="PTHR42877">
    <property type="entry name" value="L-ORNITHINE N(5)-MONOOXYGENASE-RELATED"/>
    <property type="match status" value="1"/>
</dbReference>
<sequence length="492" mass="55024">MTPAPSRTDVIIVGAGFAGVGIAVHLRRETEQSFVVLERGRTVGGAWRDNTYPGAECDVPSHLYSYSFSLNPRWTKMHARQPEILEYIERVAEEEGVTPHIRFDHNVDDIRWDEERSLWIARSGDAVFEAPAIVMAVGYLSDAKFPVIEGLDSFEGRLFHSAEWDHSVDLDGKRVAVIGSGASAIQVIPEVAKTAGRLTVFQRSAAYVTPRHDPAYTEAEKRMFSRNPELMKQIRADLFWANEERYAQRRGTETLVATVTRQALDHLAAQIPEGELRDRLTPDYTIGCKRILKSNDYYPAFLRDNVTLVSDGIARVTPRGVVSPDGTEHEADVIIACTGFEATDIPMAHRTFGRGGVSLHERWDRGMEAYKTTAVSGFPNLWFIKGPNTGLGHNSAIYIAEAQMDYVLEALKRIAAGETLEIPADEQEAYMAEVERLSAGTVWLSGGCRSWYVDPRSNRLTTLWPDFSFTFREVNSTFDAQPYRLETAEANA</sequence>
<dbReference type="RefSeq" id="WP_128387419.1">
    <property type="nucleotide sequence ID" value="NZ_CP035037.1"/>
</dbReference>
<dbReference type="Proteomes" id="UP000285768">
    <property type="component" value="Chromosome"/>
</dbReference>
<dbReference type="Pfam" id="PF13738">
    <property type="entry name" value="Pyr_redox_3"/>
    <property type="match status" value="1"/>
</dbReference>
<dbReference type="PRINTS" id="PR00469">
    <property type="entry name" value="PNDRDTASEII"/>
</dbReference>
<gene>
    <name evidence="1" type="ORF">Leucomu_12470</name>
</gene>
<keyword evidence="2" id="KW-1185">Reference proteome</keyword>
<evidence type="ECO:0000313" key="1">
    <source>
        <dbReference type="EMBL" id="QAB18615.1"/>
    </source>
</evidence>
<dbReference type="EMBL" id="CP035037">
    <property type="protein sequence ID" value="QAB18615.1"/>
    <property type="molecule type" value="Genomic_DNA"/>
</dbReference>
<dbReference type="InterPro" id="IPR051209">
    <property type="entry name" value="FAD-bind_Monooxygenase_sf"/>
</dbReference>
<dbReference type="SUPFAM" id="SSF51905">
    <property type="entry name" value="FAD/NAD(P)-binding domain"/>
    <property type="match status" value="1"/>
</dbReference>
<name>A0ABX5QI50_9MICO</name>
<accession>A0ABX5QI50</accession>
<protein>
    <submittedName>
        <fullName evidence="1">NAD(P)/FAD-dependent oxidoreductase</fullName>
    </submittedName>
</protein>
<dbReference type="Gene3D" id="3.50.50.60">
    <property type="entry name" value="FAD/NAD(P)-binding domain"/>
    <property type="match status" value="2"/>
</dbReference>
<proteinExistence type="predicted"/>